<dbReference type="PROSITE" id="PS00600">
    <property type="entry name" value="AA_TRANSFER_CLASS_3"/>
    <property type="match status" value="1"/>
</dbReference>
<evidence type="ECO:0000256" key="2">
    <source>
        <dbReference type="ARBA" id="ARBA00002189"/>
    </source>
</evidence>
<dbReference type="PIRSF" id="PIRSF000521">
    <property type="entry name" value="Transaminase_4ab_Lys_Orn"/>
    <property type="match status" value="1"/>
</dbReference>
<proteinExistence type="inferred from homology"/>
<dbReference type="SUPFAM" id="SSF53383">
    <property type="entry name" value="PLP-dependent transferases"/>
    <property type="match status" value="1"/>
</dbReference>
<evidence type="ECO:0000256" key="8">
    <source>
        <dbReference type="ARBA" id="ARBA00022679"/>
    </source>
</evidence>
<evidence type="ECO:0000256" key="5">
    <source>
        <dbReference type="ARBA" id="ARBA00013155"/>
    </source>
</evidence>
<dbReference type="InterPro" id="IPR005814">
    <property type="entry name" value="Aminotrans_3"/>
</dbReference>
<sequence>MNNLKIFNDLESEVRSYCRSFPTVFTQSSGYRLRDDKNKEYIDFFSGAGALNYGHNPPQIKKKLIEYLSSDGIVHGLDMATEAKKEFLEQFNQVILNPRKMKYKIMFTGPTGTNAVESSLKLARKVTGRDSIMCFTNAFHGMTLGSLAITGNAGKRQGAGIPLGNAVFMPYDGYWGDSVDTVDYIRKFLDDSSSGVSLPAAIILETLQGEGGLNVASYEWLRRLEALCREKNILLIVDDIQAGCGRTGTFFSFEPAGINPDIVCLSKSISGYGLPMAITLIKPELDIWSAGEHNGTFRGHNLAFVAATEALNYWKDDTLSKHVKNMEKDIHDFLADLVEEHPEIKGEVRGRGFMQGIACGVDGLAVKICSSSFTRGLIIETSGAKDEVIKVMPPLTIDETGLMEGLDILKDSIEDIKVQSFINSKRKNIPKKRHLLASSAY</sequence>
<comment type="cofactor">
    <cofactor evidence="1 12">
        <name>pyridoxal 5'-phosphate</name>
        <dbReference type="ChEBI" id="CHEBI:597326"/>
    </cofactor>
</comment>
<dbReference type="CDD" id="cd00610">
    <property type="entry name" value="OAT_like"/>
    <property type="match status" value="1"/>
</dbReference>
<dbReference type="STRING" id="690567.2670"/>
<comment type="similarity">
    <text evidence="4 11">Belongs to the class-III pyridoxal-phosphate-dependent aminotransferase family.</text>
</comment>
<dbReference type="InterPro" id="IPR015424">
    <property type="entry name" value="PyrdxlP-dep_Trfase"/>
</dbReference>
<dbReference type="NCBIfam" id="TIGR00709">
    <property type="entry name" value="dat"/>
    <property type="match status" value="1"/>
</dbReference>
<evidence type="ECO:0000256" key="4">
    <source>
        <dbReference type="ARBA" id="ARBA00008954"/>
    </source>
</evidence>
<evidence type="ECO:0000313" key="14">
    <source>
        <dbReference type="Proteomes" id="UP000045545"/>
    </source>
</evidence>
<dbReference type="Gene3D" id="3.40.640.10">
    <property type="entry name" value="Type I PLP-dependent aspartate aminotransferase-like (Major domain)"/>
    <property type="match status" value="1"/>
</dbReference>
<dbReference type="InterPro" id="IPR015421">
    <property type="entry name" value="PyrdxlP-dep_Trfase_major"/>
</dbReference>
<evidence type="ECO:0000256" key="11">
    <source>
        <dbReference type="RuleBase" id="RU003560"/>
    </source>
</evidence>
<dbReference type="UniPathway" id="UPA00067">
    <property type="reaction ID" value="UER00121"/>
</dbReference>
<evidence type="ECO:0000313" key="13">
    <source>
        <dbReference type="EMBL" id="CFY07787.1"/>
    </source>
</evidence>
<evidence type="ECO:0000256" key="3">
    <source>
        <dbReference type="ARBA" id="ARBA00004946"/>
    </source>
</evidence>
<dbReference type="NCBIfam" id="NF006733">
    <property type="entry name" value="PRK09264.1"/>
    <property type="match status" value="1"/>
</dbReference>
<comment type="function">
    <text evidence="2 12">Catalyzes reversively the conversion of L-aspartate beta-semialdehyde (ASA) to L-2,4-diaminobutyrate (DABA) by transamination with L-glutamate.</text>
</comment>
<accession>A0A0E3W3V6</accession>
<dbReference type="InterPro" id="IPR049704">
    <property type="entry name" value="Aminotrans_3_PPA_site"/>
</dbReference>
<keyword evidence="9 11" id="KW-0663">Pyridoxal phosphate</keyword>
<dbReference type="InterPro" id="IPR012773">
    <property type="entry name" value="Ectoine_EctB"/>
</dbReference>
<dbReference type="RefSeq" id="WP_076982664.1">
    <property type="nucleotide sequence ID" value="NZ_CGIH01000050.1"/>
</dbReference>
<dbReference type="AlphaFoldDB" id="A0A0E3W3V6"/>
<keyword evidence="7 12" id="KW-0032">Aminotransferase</keyword>
<gene>
    <name evidence="13" type="ORF">2670</name>
</gene>
<evidence type="ECO:0000256" key="6">
    <source>
        <dbReference type="ARBA" id="ARBA00014798"/>
    </source>
</evidence>
<dbReference type="EC" id="2.6.1.76" evidence="5 12"/>
<dbReference type="Gene3D" id="3.90.1150.10">
    <property type="entry name" value="Aspartate Aminotransferase, domain 1"/>
    <property type="match status" value="1"/>
</dbReference>
<comment type="catalytic activity">
    <reaction evidence="10 12">
        <text>L-2,4-diaminobutanoate + 2-oxoglutarate = L-aspartate 4-semialdehyde + L-glutamate</text>
        <dbReference type="Rhea" id="RHEA:11160"/>
        <dbReference type="ChEBI" id="CHEBI:16810"/>
        <dbReference type="ChEBI" id="CHEBI:29985"/>
        <dbReference type="ChEBI" id="CHEBI:58761"/>
        <dbReference type="ChEBI" id="CHEBI:537519"/>
        <dbReference type="EC" id="2.6.1.76"/>
    </reaction>
</comment>
<comment type="pathway">
    <text evidence="3 12">Amine and polyamine biosynthesis; ectoine biosynthesis; L-ectoine from L-aspartate 4-semialdehyde: step 1/3.</text>
</comment>
<evidence type="ECO:0000256" key="1">
    <source>
        <dbReference type="ARBA" id="ARBA00001933"/>
    </source>
</evidence>
<dbReference type="GO" id="GO:0045303">
    <property type="term" value="F:diaminobutyrate-2-oxoglutarate transaminase activity"/>
    <property type="evidence" value="ECO:0007669"/>
    <property type="project" value="UniProtKB-EC"/>
</dbReference>
<organism evidence="13 14">
    <name type="scientific">Syntrophomonas zehnderi OL-4</name>
    <dbReference type="NCBI Taxonomy" id="690567"/>
    <lineage>
        <taxon>Bacteria</taxon>
        <taxon>Bacillati</taxon>
        <taxon>Bacillota</taxon>
        <taxon>Clostridia</taxon>
        <taxon>Eubacteriales</taxon>
        <taxon>Syntrophomonadaceae</taxon>
        <taxon>Syntrophomonas</taxon>
    </lineage>
</organism>
<dbReference type="Pfam" id="PF00202">
    <property type="entry name" value="Aminotran_3"/>
    <property type="match status" value="1"/>
</dbReference>
<evidence type="ECO:0000256" key="9">
    <source>
        <dbReference type="ARBA" id="ARBA00022898"/>
    </source>
</evidence>
<dbReference type="EMBL" id="CGIH01000050">
    <property type="protein sequence ID" value="CFY07787.1"/>
    <property type="molecule type" value="Genomic_DNA"/>
</dbReference>
<dbReference type="InterPro" id="IPR004637">
    <property type="entry name" value="Dat"/>
</dbReference>
<dbReference type="PANTHER" id="PTHR43552">
    <property type="entry name" value="DIAMINOBUTYRATE--2-OXOGLUTARATE AMINOTRANSFERASE"/>
    <property type="match status" value="1"/>
</dbReference>
<evidence type="ECO:0000256" key="12">
    <source>
        <dbReference type="RuleBase" id="RU365034"/>
    </source>
</evidence>
<name>A0A0E3W3V6_9FIRM</name>
<dbReference type="PANTHER" id="PTHR43552:SF2">
    <property type="entry name" value="DIAMINOBUTYRATE--2-OXOGLUTARATE TRANSAMINASE"/>
    <property type="match status" value="1"/>
</dbReference>
<evidence type="ECO:0000256" key="10">
    <source>
        <dbReference type="ARBA" id="ARBA00049111"/>
    </source>
</evidence>
<dbReference type="InterPro" id="IPR015422">
    <property type="entry name" value="PyrdxlP-dep_Trfase_small"/>
</dbReference>
<keyword evidence="8 12" id="KW-0808">Transferase</keyword>
<dbReference type="GO" id="GO:0047307">
    <property type="term" value="F:diaminobutyrate-pyruvate transaminase activity"/>
    <property type="evidence" value="ECO:0007669"/>
    <property type="project" value="InterPro"/>
</dbReference>
<dbReference type="Proteomes" id="UP000045545">
    <property type="component" value="Unassembled WGS sequence"/>
</dbReference>
<evidence type="ECO:0000256" key="7">
    <source>
        <dbReference type="ARBA" id="ARBA00022576"/>
    </source>
</evidence>
<dbReference type="GO" id="GO:0030170">
    <property type="term" value="F:pyridoxal phosphate binding"/>
    <property type="evidence" value="ECO:0007669"/>
    <property type="project" value="InterPro"/>
</dbReference>
<dbReference type="NCBIfam" id="TIGR02407">
    <property type="entry name" value="ectoine_ectB"/>
    <property type="match status" value="1"/>
</dbReference>
<protein>
    <recommendedName>
        <fullName evidence="6 12">Diaminobutyrate--2-oxoglutarate transaminase</fullName>
        <ecNumber evidence="5 12">2.6.1.76</ecNumber>
    </recommendedName>
    <alternativeName>
        <fullName evidence="12">DABA aminotransferase</fullName>
    </alternativeName>
</protein>
<dbReference type="GO" id="GO:0019491">
    <property type="term" value="P:ectoine biosynthetic process"/>
    <property type="evidence" value="ECO:0007669"/>
    <property type="project" value="UniProtKB-UniPathway"/>
</dbReference>
<reference evidence="13 14" key="1">
    <citation type="submission" date="2015-03" db="EMBL/GenBank/DDBJ databases">
        <authorList>
            <person name="Murphy D."/>
        </authorList>
    </citation>
    <scope>NUCLEOTIDE SEQUENCE [LARGE SCALE GENOMIC DNA]</scope>
    <source>
        <strain evidence="13 14">OL-4</strain>
    </source>
</reference>
<keyword evidence="14" id="KW-1185">Reference proteome</keyword>